<dbReference type="InterPro" id="IPR036890">
    <property type="entry name" value="HATPase_C_sf"/>
</dbReference>
<evidence type="ECO:0000256" key="6">
    <source>
        <dbReference type="ARBA" id="ARBA00022692"/>
    </source>
</evidence>
<keyword evidence="10 11" id="KW-0472">Membrane</keyword>
<evidence type="ECO:0000256" key="4">
    <source>
        <dbReference type="ARBA" id="ARBA00022553"/>
    </source>
</evidence>
<evidence type="ECO:0000256" key="11">
    <source>
        <dbReference type="SAM" id="Phobius"/>
    </source>
</evidence>
<evidence type="ECO:0000256" key="3">
    <source>
        <dbReference type="ARBA" id="ARBA00012438"/>
    </source>
</evidence>
<dbReference type="InterPro" id="IPR005467">
    <property type="entry name" value="His_kinase_dom"/>
</dbReference>
<evidence type="ECO:0000256" key="5">
    <source>
        <dbReference type="ARBA" id="ARBA00022679"/>
    </source>
</evidence>
<gene>
    <name evidence="14" type="ORF">B1812_09480</name>
</gene>
<sequence>MQAREIFTSFMFRRAIIFVLLFLVSYAAIFMFIYWQMASFEFTRIKNLLEQQAHALSLAPEDQIHWSIKRQIYADLRQVTFSALFDRERRYIEGNIKAIPDSLPIDGMAHQVALRDLDENDQSLEPNLFVAQRLPDSRILLIGRSILDLGKLKEAVLQALQIGVLPMACMAIIVGAVFSRQMNSRLARAQRTLSLFQKGRLDERLPISGRRDELDILSTQVNSLLMELERVVNELHHVGNNMAHNLRTPLARVQASLENAQRLMPESEAAYAFVTRAIQSLEQTFALTTALLRVAQMESGKARGSFCLLDLSELIHEVADLYEPVAEAKGIALEIAVTTAKVRGDRDLLLEALANLLDNAVKFSPEHGSVKISLSQARSGPVISITDTGPGIPDREKSKIFKRFYRGPHSSQIPGNGLGLTLVAAIVRLHNFSLEVEDGPPGSVFRLRCVATPDVANAPSASEPRG</sequence>
<evidence type="ECO:0000313" key="14">
    <source>
        <dbReference type="EMBL" id="ARN81277.1"/>
    </source>
</evidence>
<evidence type="ECO:0000256" key="10">
    <source>
        <dbReference type="ARBA" id="ARBA00023136"/>
    </source>
</evidence>
<dbReference type="Proteomes" id="UP000193978">
    <property type="component" value="Chromosome"/>
</dbReference>
<accession>A0A1W6MUM9</accession>
<evidence type="ECO:0000259" key="13">
    <source>
        <dbReference type="PROSITE" id="PS50885"/>
    </source>
</evidence>
<dbReference type="EC" id="2.7.13.3" evidence="3"/>
<evidence type="ECO:0000256" key="8">
    <source>
        <dbReference type="ARBA" id="ARBA00022989"/>
    </source>
</evidence>
<keyword evidence="8 11" id="KW-1133">Transmembrane helix</keyword>
<evidence type="ECO:0000259" key="12">
    <source>
        <dbReference type="PROSITE" id="PS50109"/>
    </source>
</evidence>
<keyword evidence="15" id="KW-1185">Reference proteome</keyword>
<dbReference type="Gene3D" id="1.10.287.130">
    <property type="match status" value="1"/>
</dbReference>
<keyword evidence="6 11" id="KW-0812">Transmembrane</keyword>
<dbReference type="InterPro" id="IPR036097">
    <property type="entry name" value="HisK_dim/P_sf"/>
</dbReference>
<comment type="catalytic activity">
    <reaction evidence="1">
        <text>ATP + protein L-histidine = ADP + protein N-phospho-L-histidine.</text>
        <dbReference type="EC" id="2.7.13.3"/>
    </reaction>
</comment>
<reference evidence="14 15" key="1">
    <citation type="submission" date="2017-02" db="EMBL/GenBank/DDBJ databases">
        <authorList>
            <person name="Peterson S.W."/>
        </authorList>
    </citation>
    <scope>NUCLEOTIDE SEQUENCE [LARGE SCALE GENOMIC DNA]</scope>
    <source>
        <strain evidence="14 15">S285</strain>
    </source>
</reference>
<name>A0A1W6MUM9_9HYPH</name>
<evidence type="ECO:0000256" key="7">
    <source>
        <dbReference type="ARBA" id="ARBA00022777"/>
    </source>
</evidence>
<organism evidence="14 15">
    <name type="scientific">Methylocystis bryophila</name>
    <dbReference type="NCBI Taxonomy" id="655015"/>
    <lineage>
        <taxon>Bacteria</taxon>
        <taxon>Pseudomonadati</taxon>
        <taxon>Pseudomonadota</taxon>
        <taxon>Alphaproteobacteria</taxon>
        <taxon>Hyphomicrobiales</taxon>
        <taxon>Methylocystaceae</taxon>
        <taxon>Methylocystis</taxon>
    </lineage>
</organism>
<dbReference type="GO" id="GO:0005886">
    <property type="term" value="C:plasma membrane"/>
    <property type="evidence" value="ECO:0007669"/>
    <property type="project" value="TreeGrafter"/>
</dbReference>
<dbReference type="EMBL" id="CP019948">
    <property type="protein sequence ID" value="ARN81277.1"/>
    <property type="molecule type" value="Genomic_DNA"/>
</dbReference>
<keyword evidence="5" id="KW-0808">Transferase</keyword>
<dbReference type="OrthoDB" id="9815202at2"/>
<protein>
    <recommendedName>
        <fullName evidence="3">histidine kinase</fullName>
        <ecNumber evidence="3">2.7.13.3</ecNumber>
    </recommendedName>
</protein>
<evidence type="ECO:0000256" key="9">
    <source>
        <dbReference type="ARBA" id="ARBA00023012"/>
    </source>
</evidence>
<dbReference type="PRINTS" id="PR00344">
    <property type="entry name" value="BCTRLSENSOR"/>
</dbReference>
<dbReference type="PANTHER" id="PTHR45436:SF8">
    <property type="entry name" value="HISTIDINE KINASE"/>
    <property type="match status" value="1"/>
</dbReference>
<dbReference type="AlphaFoldDB" id="A0A1W6MUM9"/>
<dbReference type="Pfam" id="PF00512">
    <property type="entry name" value="HisKA"/>
    <property type="match status" value="1"/>
</dbReference>
<dbReference type="InterPro" id="IPR003660">
    <property type="entry name" value="HAMP_dom"/>
</dbReference>
<keyword evidence="4" id="KW-0597">Phosphoprotein</keyword>
<dbReference type="InterPro" id="IPR003661">
    <property type="entry name" value="HisK_dim/P_dom"/>
</dbReference>
<dbReference type="Pfam" id="PF02518">
    <property type="entry name" value="HATPase_c"/>
    <property type="match status" value="1"/>
</dbReference>
<dbReference type="CDD" id="cd00082">
    <property type="entry name" value="HisKA"/>
    <property type="match status" value="1"/>
</dbReference>
<dbReference type="CDD" id="cd00075">
    <property type="entry name" value="HATPase"/>
    <property type="match status" value="1"/>
</dbReference>
<dbReference type="Gene3D" id="3.30.565.10">
    <property type="entry name" value="Histidine kinase-like ATPase, C-terminal domain"/>
    <property type="match status" value="1"/>
</dbReference>
<feature type="domain" description="Histidine kinase" evidence="12">
    <location>
        <begin position="241"/>
        <end position="453"/>
    </location>
</feature>
<dbReference type="GO" id="GO:0000155">
    <property type="term" value="F:phosphorelay sensor kinase activity"/>
    <property type="evidence" value="ECO:0007669"/>
    <property type="project" value="InterPro"/>
</dbReference>
<dbReference type="STRING" id="655015.B1812_09480"/>
<dbReference type="SMART" id="SM00387">
    <property type="entry name" value="HATPase_c"/>
    <property type="match status" value="1"/>
</dbReference>
<evidence type="ECO:0000256" key="2">
    <source>
        <dbReference type="ARBA" id="ARBA00004370"/>
    </source>
</evidence>
<feature type="transmembrane region" description="Helical" evidence="11">
    <location>
        <begin position="12"/>
        <end position="35"/>
    </location>
</feature>
<dbReference type="KEGG" id="mbry:B1812_09480"/>
<dbReference type="RefSeq" id="WP_085771369.1">
    <property type="nucleotide sequence ID" value="NZ_AP027149.1"/>
</dbReference>
<dbReference type="SUPFAM" id="SSF55874">
    <property type="entry name" value="ATPase domain of HSP90 chaperone/DNA topoisomerase II/histidine kinase"/>
    <property type="match status" value="1"/>
</dbReference>
<evidence type="ECO:0000256" key="1">
    <source>
        <dbReference type="ARBA" id="ARBA00000085"/>
    </source>
</evidence>
<dbReference type="InterPro" id="IPR004358">
    <property type="entry name" value="Sig_transdc_His_kin-like_C"/>
</dbReference>
<dbReference type="PROSITE" id="PS50885">
    <property type="entry name" value="HAMP"/>
    <property type="match status" value="1"/>
</dbReference>
<dbReference type="SMART" id="SM00304">
    <property type="entry name" value="HAMP"/>
    <property type="match status" value="1"/>
</dbReference>
<comment type="subcellular location">
    <subcellularLocation>
        <location evidence="2">Membrane</location>
    </subcellularLocation>
</comment>
<dbReference type="InterPro" id="IPR050428">
    <property type="entry name" value="TCS_sensor_his_kinase"/>
</dbReference>
<keyword evidence="9" id="KW-0902">Two-component regulatory system</keyword>
<proteinExistence type="predicted"/>
<dbReference type="PANTHER" id="PTHR45436">
    <property type="entry name" value="SENSOR HISTIDINE KINASE YKOH"/>
    <property type="match status" value="1"/>
</dbReference>
<dbReference type="SUPFAM" id="SSF47384">
    <property type="entry name" value="Homodimeric domain of signal transducing histidine kinase"/>
    <property type="match status" value="1"/>
</dbReference>
<dbReference type="InterPro" id="IPR003594">
    <property type="entry name" value="HATPase_dom"/>
</dbReference>
<dbReference type="PROSITE" id="PS50109">
    <property type="entry name" value="HIS_KIN"/>
    <property type="match status" value="1"/>
</dbReference>
<feature type="transmembrane region" description="Helical" evidence="11">
    <location>
        <begin position="155"/>
        <end position="178"/>
    </location>
</feature>
<keyword evidence="7" id="KW-0418">Kinase</keyword>
<dbReference type="Gene3D" id="6.10.340.10">
    <property type="match status" value="1"/>
</dbReference>
<evidence type="ECO:0000313" key="15">
    <source>
        <dbReference type="Proteomes" id="UP000193978"/>
    </source>
</evidence>
<feature type="domain" description="HAMP" evidence="13">
    <location>
        <begin position="180"/>
        <end position="233"/>
    </location>
</feature>
<dbReference type="Pfam" id="PF00672">
    <property type="entry name" value="HAMP"/>
    <property type="match status" value="1"/>
</dbReference>